<evidence type="ECO:0000256" key="1">
    <source>
        <dbReference type="ARBA" id="ARBA00004651"/>
    </source>
</evidence>
<dbReference type="InterPro" id="IPR005829">
    <property type="entry name" value="Sugar_transporter_CS"/>
</dbReference>
<dbReference type="PANTHER" id="PTHR42718:SF46">
    <property type="entry name" value="BLR6921 PROTEIN"/>
    <property type="match status" value="1"/>
</dbReference>
<dbReference type="GO" id="GO:0005886">
    <property type="term" value="C:plasma membrane"/>
    <property type="evidence" value="ECO:0007669"/>
    <property type="project" value="UniProtKB-SubCell"/>
</dbReference>
<proteinExistence type="predicted"/>
<keyword evidence="10" id="KW-1185">Reference proteome</keyword>
<protein>
    <submittedName>
        <fullName evidence="9">MFS transporter</fullName>
    </submittedName>
</protein>
<evidence type="ECO:0000256" key="4">
    <source>
        <dbReference type="ARBA" id="ARBA00022692"/>
    </source>
</evidence>
<dbReference type="Gene3D" id="1.20.1720.10">
    <property type="entry name" value="Multidrug resistance protein D"/>
    <property type="match status" value="1"/>
</dbReference>
<feature type="transmembrane region" description="Helical" evidence="7">
    <location>
        <begin position="453"/>
        <end position="474"/>
    </location>
</feature>
<feature type="transmembrane region" description="Helical" evidence="7">
    <location>
        <begin position="346"/>
        <end position="366"/>
    </location>
</feature>
<dbReference type="KEGG" id="kbs:EPA93_06615"/>
<feature type="transmembrane region" description="Helical" evidence="7">
    <location>
        <begin position="378"/>
        <end position="400"/>
    </location>
</feature>
<dbReference type="EMBL" id="CP035758">
    <property type="protein sequence ID" value="QBD75694.1"/>
    <property type="molecule type" value="Genomic_DNA"/>
</dbReference>
<accession>A0A4P6JKK8</accession>
<dbReference type="CDD" id="cd17321">
    <property type="entry name" value="MFS_MMR_MDR_like"/>
    <property type="match status" value="1"/>
</dbReference>
<dbReference type="PROSITE" id="PS50850">
    <property type="entry name" value="MFS"/>
    <property type="match status" value="1"/>
</dbReference>
<dbReference type="Pfam" id="PF07690">
    <property type="entry name" value="MFS_1"/>
    <property type="match status" value="1"/>
</dbReference>
<dbReference type="GO" id="GO:0022857">
    <property type="term" value="F:transmembrane transporter activity"/>
    <property type="evidence" value="ECO:0007669"/>
    <property type="project" value="InterPro"/>
</dbReference>
<keyword evidence="2" id="KW-0813">Transport</keyword>
<feature type="transmembrane region" description="Helical" evidence="7">
    <location>
        <begin position="177"/>
        <end position="199"/>
    </location>
</feature>
<dbReference type="PRINTS" id="PR01036">
    <property type="entry name" value="TCRTETB"/>
</dbReference>
<comment type="subcellular location">
    <subcellularLocation>
        <location evidence="1">Cell membrane</location>
        <topology evidence="1">Multi-pass membrane protein</topology>
    </subcellularLocation>
</comment>
<feature type="transmembrane region" description="Helical" evidence="7">
    <location>
        <begin position="150"/>
        <end position="171"/>
    </location>
</feature>
<dbReference type="InterPro" id="IPR011701">
    <property type="entry name" value="MFS"/>
</dbReference>
<keyword evidence="5 7" id="KW-1133">Transmembrane helix</keyword>
<sequence>MVKSSSAKKEISQEGQTGRGRWLVVVVVSLAIFLDTVDVSIVNIALPNLQHDLHLSTTDLQWVQGIYVLTYAGFMLLGGRAADLLGRRCIFLLGAALFGLSALAGGLAPNGGVLILTRGAQGIGAALTMPSAVSILTTTFAEGPERNKALGIFSSIAGVGFTCGLVLGGVLTSFVSWHWIFFVNVPIALLILLLARVVVPEGQAAADPQSYDLAGAATATAGLLLLVYAVTQANEPGTTAVKTGGLIALALALLLCFIFIERRSRAPLMPFHIFQTSRLGAVCIVTFALIGAFFSFLFVCTLYLQDVLHYSPIAASLAMLPSSVISILTTRFLAPWLMNRFGMRSSCVLGMLSLLAGVALFLRIGANADFVGVILPSTILAQIGMAICVPTTSVAAVIGIEQTEQGLAAGLSGALGQAGGGILLAVTAAVVTVGTTSALRSASALSTQAQLSGYHAGLLVIVACAALGALVALFRMQK</sequence>
<dbReference type="InterPro" id="IPR020846">
    <property type="entry name" value="MFS_dom"/>
</dbReference>
<organism evidence="9 10">
    <name type="scientific">Ktedonosporobacter rubrisoli</name>
    <dbReference type="NCBI Taxonomy" id="2509675"/>
    <lineage>
        <taxon>Bacteria</taxon>
        <taxon>Bacillati</taxon>
        <taxon>Chloroflexota</taxon>
        <taxon>Ktedonobacteria</taxon>
        <taxon>Ktedonobacterales</taxon>
        <taxon>Ktedonosporobacteraceae</taxon>
        <taxon>Ktedonosporobacter</taxon>
    </lineage>
</organism>
<feature type="domain" description="Major facilitator superfamily (MFS) profile" evidence="8">
    <location>
        <begin position="24"/>
        <end position="478"/>
    </location>
</feature>
<name>A0A4P6JKK8_KTERU</name>
<feature type="transmembrane region" description="Helical" evidence="7">
    <location>
        <begin position="281"/>
        <end position="304"/>
    </location>
</feature>
<dbReference type="Gene3D" id="1.20.1250.20">
    <property type="entry name" value="MFS general substrate transporter like domains"/>
    <property type="match status" value="1"/>
</dbReference>
<feature type="transmembrane region" description="Helical" evidence="7">
    <location>
        <begin position="62"/>
        <end position="82"/>
    </location>
</feature>
<feature type="transmembrane region" description="Helical" evidence="7">
    <location>
        <begin position="310"/>
        <end position="334"/>
    </location>
</feature>
<feature type="transmembrane region" description="Helical" evidence="7">
    <location>
        <begin position="120"/>
        <end position="138"/>
    </location>
</feature>
<evidence type="ECO:0000256" key="3">
    <source>
        <dbReference type="ARBA" id="ARBA00022475"/>
    </source>
</evidence>
<feature type="transmembrane region" description="Helical" evidence="7">
    <location>
        <begin position="211"/>
        <end position="231"/>
    </location>
</feature>
<feature type="transmembrane region" description="Helical" evidence="7">
    <location>
        <begin position="89"/>
        <end position="108"/>
    </location>
</feature>
<dbReference type="InterPro" id="IPR036259">
    <property type="entry name" value="MFS_trans_sf"/>
</dbReference>
<evidence type="ECO:0000256" key="6">
    <source>
        <dbReference type="ARBA" id="ARBA00023136"/>
    </source>
</evidence>
<evidence type="ECO:0000256" key="7">
    <source>
        <dbReference type="SAM" id="Phobius"/>
    </source>
</evidence>
<feature type="transmembrane region" description="Helical" evidence="7">
    <location>
        <begin position="243"/>
        <end position="260"/>
    </location>
</feature>
<evidence type="ECO:0000313" key="9">
    <source>
        <dbReference type="EMBL" id="QBD75694.1"/>
    </source>
</evidence>
<reference evidence="9 10" key="1">
    <citation type="submission" date="2019-01" db="EMBL/GenBank/DDBJ databases">
        <title>Ktedonosporobacter rubrisoli SCAWS-G2.</title>
        <authorList>
            <person name="Huang Y."/>
            <person name="Yan B."/>
        </authorList>
    </citation>
    <scope>NUCLEOTIDE SEQUENCE [LARGE SCALE GENOMIC DNA]</scope>
    <source>
        <strain evidence="9 10">SCAWS-G2</strain>
    </source>
</reference>
<keyword evidence="6 7" id="KW-0472">Membrane</keyword>
<dbReference type="PANTHER" id="PTHR42718">
    <property type="entry name" value="MAJOR FACILITATOR SUPERFAMILY MULTIDRUG TRANSPORTER MFSC"/>
    <property type="match status" value="1"/>
</dbReference>
<dbReference type="SUPFAM" id="SSF103473">
    <property type="entry name" value="MFS general substrate transporter"/>
    <property type="match status" value="1"/>
</dbReference>
<dbReference type="PROSITE" id="PS00216">
    <property type="entry name" value="SUGAR_TRANSPORT_1"/>
    <property type="match status" value="1"/>
</dbReference>
<dbReference type="OrthoDB" id="9807274at2"/>
<gene>
    <name evidence="9" type="ORF">EPA93_06615</name>
</gene>
<dbReference type="Proteomes" id="UP000290365">
    <property type="component" value="Chromosome"/>
</dbReference>
<keyword evidence="4 7" id="KW-0812">Transmembrane</keyword>
<feature type="transmembrane region" description="Helical" evidence="7">
    <location>
        <begin position="407"/>
        <end position="433"/>
    </location>
</feature>
<evidence type="ECO:0000256" key="5">
    <source>
        <dbReference type="ARBA" id="ARBA00022989"/>
    </source>
</evidence>
<evidence type="ECO:0000256" key="2">
    <source>
        <dbReference type="ARBA" id="ARBA00022448"/>
    </source>
</evidence>
<evidence type="ECO:0000259" key="8">
    <source>
        <dbReference type="PROSITE" id="PS50850"/>
    </source>
</evidence>
<feature type="transmembrane region" description="Helical" evidence="7">
    <location>
        <begin position="21"/>
        <end position="42"/>
    </location>
</feature>
<dbReference type="AlphaFoldDB" id="A0A4P6JKK8"/>
<keyword evidence="3" id="KW-1003">Cell membrane</keyword>
<evidence type="ECO:0000313" key="10">
    <source>
        <dbReference type="Proteomes" id="UP000290365"/>
    </source>
</evidence>